<dbReference type="PANTHER" id="PTHR44936">
    <property type="entry name" value="SENSOR PROTEIN CREC"/>
    <property type="match status" value="1"/>
</dbReference>
<feature type="transmembrane region" description="Helical" evidence="7">
    <location>
        <begin position="106"/>
        <end position="129"/>
    </location>
</feature>
<gene>
    <name evidence="10" type="ORF">EA462_00380</name>
</gene>
<dbReference type="InterPro" id="IPR005467">
    <property type="entry name" value="His_kinase_dom"/>
</dbReference>
<sequence length="585" mass="62785">MFGTGLPVGWPVVGSISAGLGSIALGAFLYRHRGKPGVTWFLGVFVAQTIWCVSYGFSLLIFDVTVRTAFEALTWLGIVWTGITFLGFALKYTGRGQIVHEIPFRALVGFGALSSLVVVTNGSHGLVWSGLELSPSFGVATVTYTFGPWAYLIVAVCTLAVASGVFLLVDTFISYGPLFRRETTAVALSTLPPGLALIAWTFELGPVPQLNLAPILFLPHVVLDAYAFGRVDMFERNPTTVRAAERSAIDDLSDPILVLTAEREVVRLNAAAETMLGVSTDDAIERSVDDLLAADIGDAVESGADIDPIEVGSTYSPRTYAISPSTLTDPDGTHVGYIVVCSDITGRERRRQQLEVLNRILRHNLRNDASVVHGYGAILTERIDDPELARMAEAIEQSGGSLAALGDKSGSVDELLGEESPTTVSVTDLVEQIADDLRKRYPTATIDTETNGEITVPVRHAALHSIVENSLENALQHHDSDGHERPNGGAWARLTLELDEPGEPGVGVETLLVTIEDDGPGVPFHEVDTVKSGRETALEHGSGLGMWMIRWAAVELDADVEYADREPRGTSVTIEVPVESDANGS</sequence>
<dbReference type="InterPro" id="IPR050980">
    <property type="entry name" value="2C_sensor_his_kinase"/>
</dbReference>
<dbReference type="InterPro" id="IPR036890">
    <property type="entry name" value="HATPase_C_sf"/>
</dbReference>
<proteinExistence type="predicted"/>
<dbReference type="InterPro" id="IPR013656">
    <property type="entry name" value="PAS_4"/>
</dbReference>
<dbReference type="InterPro" id="IPR031621">
    <property type="entry name" value="HisKA_7TM"/>
</dbReference>
<dbReference type="SUPFAM" id="SSF55874">
    <property type="entry name" value="ATPase domain of HSP90 chaperone/DNA topoisomerase II/histidine kinase"/>
    <property type="match status" value="1"/>
</dbReference>
<keyword evidence="7" id="KW-0812">Transmembrane</keyword>
<dbReference type="SUPFAM" id="SSF55785">
    <property type="entry name" value="PYP-like sensor domain (PAS domain)"/>
    <property type="match status" value="1"/>
</dbReference>
<feature type="transmembrane region" description="Helical" evidence="7">
    <location>
        <begin position="185"/>
        <end position="202"/>
    </location>
</feature>
<dbReference type="PROSITE" id="PS50109">
    <property type="entry name" value="HIS_KIN"/>
    <property type="match status" value="1"/>
</dbReference>
<evidence type="ECO:0000256" key="3">
    <source>
        <dbReference type="ARBA" id="ARBA00022679"/>
    </source>
</evidence>
<dbReference type="PANTHER" id="PTHR44936:SF10">
    <property type="entry name" value="SENSOR PROTEIN RSTB"/>
    <property type="match status" value="1"/>
</dbReference>
<dbReference type="GO" id="GO:0004673">
    <property type="term" value="F:protein histidine kinase activity"/>
    <property type="evidence" value="ECO:0007669"/>
    <property type="project" value="UniProtKB-EC"/>
</dbReference>
<dbReference type="AlphaFoldDB" id="A0A3N6P927"/>
<evidence type="ECO:0000256" key="7">
    <source>
        <dbReference type="SAM" id="Phobius"/>
    </source>
</evidence>
<keyword evidence="3" id="KW-0808">Transferase</keyword>
<dbReference type="Pfam" id="PF02518">
    <property type="entry name" value="HATPase_c"/>
    <property type="match status" value="1"/>
</dbReference>
<name>A0A3N6P927_9EURY</name>
<dbReference type="RefSeq" id="WP_124176599.1">
    <property type="nucleotide sequence ID" value="NZ_REFY01000001.1"/>
</dbReference>
<feature type="transmembrane region" description="Helical" evidence="7">
    <location>
        <begin position="149"/>
        <end position="173"/>
    </location>
</feature>
<feature type="domain" description="PAS" evidence="9">
    <location>
        <begin position="241"/>
        <end position="295"/>
    </location>
</feature>
<keyword evidence="5" id="KW-0418">Kinase</keyword>
<dbReference type="GO" id="GO:0005524">
    <property type="term" value="F:ATP binding"/>
    <property type="evidence" value="ECO:0007669"/>
    <property type="project" value="UniProtKB-KW"/>
</dbReference>
<evidence type="ECO:0000259" key="8">
    <source>
        <dbReference type="PROSITE" id="PS50109"/>
    </source>
</evidence>
<dbReference type="InterPro" id="IPR035965">
    <property type="entry name" value="PAS-like_dom_sf"/>
</dbReference>
<dbReference type="InterPro" id="IPR000014">
    <property type="entry name" value="PAS"/>
</dbReference>
<keyword evidence="4" id="KW-0547">Nucleotide-binding</keyword>
<dbReference type="Pfam" id="PF16927">
    <property type="entry name" value="HisKA_7TM"/>
    <property type="match status" value="1"/>
</dbReference>
<dbReference type="SMART" id="SM00387">
    <property type="entry name" value="HATPase_c"/>
    <property type="match status" value="1"/>
</dbReference>
<evidence type="ECO:0000256" key="4">
    <source>
        <dbReference type="ARBA" id="ARBA00022741"/>
    </source>
</evidence>
<dbReference type="OrthoDB" id="237703at2157"/>
<feature type="transmembrane region" description="Helical" evidence="7">
    <location>
        <begin position="73"/>
        <end position="94"/>
    </location>
</feature>
<evidence type="ECO:0000313" key="10">
    <source>
        <dbReference type="EMBL" id="RQG92725.1"/>
    </source>
</evidence>
<reference evidence="10 11" key="1">
    <citation type="submission" date="2018-10" db="EMBL/GenBank/DDBJ databases">
        <title>Natrarchaeobius chitinivorans gen. nov., sp. nov., and Natrarchaeobius haloalkaliphilus sp. nov., alkaliphilic, chitin-utilizing haloarchaea from hypersaline alkaline lakes.</title>
        <authorList>
            <person name="Sorokin D.Y."/>
            <person name="Elcheninov A.G."/>
            <person name="Kostrikina N.A."/>
            <person name="Bale N.J."/>
            <person name="Sinninghe Damste J.S."/>
            <person name="Khijniak T.V."/>
            <person name="Kublanov I.V."/>
            <person name="Toshchakov S.V."/>
        </authorList>
    </citation>
    <scope>NUCLEOTIDE SEQUENCE [LARGE SCALE GENOMIC DNA]</scope>
    <source>
        <strain evidence="10 11">AArcht-Sl</strain>
    </source>
</reference>
<dbReference type="Gene3D" id="3.30.565.10">
    <property type="entry name" value="Histidine kinase-like ATPase, C-terminal domain"/>
    <property type="match status" value="1"/>
</dbReference>
<feature type="transmembrane region" description="Helical" evidence="7">
    <location>
        <begin position="12"/>
        <end position="30"/>
    </location>
</feature>
<feature type="transmembrane region" description="Helical" evidence="7">
    <location>
        <begin position="37"/>
        <end position="61"/>
    </location>
</feature>
<evidence type="ECO:0000256" key="2">
    <source>
        <dbReference type="ARBA" id="ARBA00012438"/>
    </source>
</evidence>
<keyword evidence="11" id="KW-1185">Reference proteome</keyword>
<comment type="caution">
    <text evidence="10">The sequence shown here is derived from an EMBL/GenBank/DDBJ whole genome shotgun (WGS) entry which is preliminary data.</text>
</comment>
<feature type="domain" description="Histidine kinase" evidence="8">
    <location>
        <begin position="360"/>
        <end position="580"/>
    </location>
</feature>
<dbReference type="CDD" id="cd00130">
    <property type="entry name" value="PAS"/>
    <property type="match status" value="1"/>
</dbReference>
<dbReference type="PROSITE" id="PS50112">
    <property type="entry name" value="PAS"/>
    <property type="match status" value="1"/>
</dbReference>
<dbReference type="SMART" id="SM00091">
    <property type="entry name" value="PAS"/>
    <property type="match status" value="1"/>
</dbReference>
<dbReference type="Gene3D" id="3.30.450.20">
    <property type="entry name" value="PAS domain"/>
    <property type="match status" value="1"/>
</dbReference>
<evidence type="ECO:0000313" key="11">
    <source>
        <dbReference type="Proteomes" id="UP000273828"/>
    </source>
</evidence>
<evidence type="ECO:0000259" key="9">
    <source>
        <dbReference type="PROSITE" id="PS50112"/>
    </source>
</evidence>
<keyword evidence="7" id="KW-1133">Transmembrane helix</keyword>
<dbReference type="InterPro" id="IPR003594">
    <property type="entry name" value="HATPase_dom"/>
</dbReference>
<dbReference type="EMBL" id="REFY01000001">
    <property type="protein sequence ID" value="RQG92725.1"/>
    <property type="molecule type" value="Genomic_DNA"/>
</dbReference>
<evidence type="ECO:0000256" key="1">
    <source>
        <dbReference type="ARBA" id="ARBA00000085"/>
    </source>
</evidence>
<dbReference type="EC" id="2.7.13.3" evidence="2"/>
<dbReference type="Proteomes" id="UP000273828">
    <property type="component" value="Unassembled WGS sequence"/>
</dbReference>
<accession>A0A3N6P927</accession>
<organism evidence="10 11">
    <name type="scientific">Natrarchaeobius halalkaliphilus</name>
    <dbReference type="NCBI Taxonomy" id="1679091"/>
    <lineage>
        <taxon>Archaea</taxon>
        <taxon>Methanobacteriati</taxon>
        <taxon>Methanobacteriota</taxon>
        <taxon>Stenosarchaea group</taxon>
        <taxon>Halobacteria</taxon>
        <taxon>Halobacteriales</taxon>
        <taxon>Natrialbaceae</taxon>
        <taxon>Natrarchaeobius</taxon>
    </lineage>
</organism>
<evidence type="ECO:0000256" key="6">
    <source>
        <dbReference type="ARBA" id="ARBA00022840"/>
    </source>
</evidence>
<keyword evidence="7" id="KW-0472">Membrane</keyword>
<protein>
    <recommendedName>
        <fullName evidence="2">histidine kinase</fullName>
        <ecNumber evidence="2">2.7.13.3</ecNumber>
    </recommendedName>
</protein>
<keyword evidence="6" id="KW-0067">ATP-binding</keyword>
<dbReference type="NCBIfam" id="TIGR00229">
    <property type="entry name" value="sensory_box"/>
    <property type="match status" value="1"/>
</dbReference>
<dbReference type="Pfam" id="PF08448">
    <property type="entry name" value="PAS_4"/>
    <property type="match status" value="1"/>
</dbReference>
<comment type="catalytic activity">
    <reaction evidence="1">
        <text>ATP + protein L-histidine = ADP + protein N-phospho-L-histidine.</text>
        <dbReference type="EC" id="2.7.13.3"/>
    </reaction>
</comment>
<evidence type="ECO:0000256" key="5">
    <source>
        <dbReference type="ARBA" id="ARBA00022777"/>
    </source>
</evidence>